<organism evidence="2 3">
    <name type="scientific">Ameca splendens</name>
    <dbReference type="NCBI Taxonomy" id="208324"/>
    <lineage>
        <taxon>Eukaryota</taxon>
        <taxon>Metazoa</taxon>
        <taxon>Chordata</taxon>
        <taxon>Craniata</taxon>
        <taxon>Vertebrata</taxon>
        <taxon>Euteleostomi</taxon>
        <taxon>Actinopterygii</taxon>
        <taxon>Neopterygii</taxon>
        <taxon>Teleostei</taxon>
        <taxon>Neoteleostei</taxon>
        <taxon>Acanthomorphata</taxon>
        <taxon>Ovalentaria</taxon>
        <taxon>Atherinomorphae</taxon>
        <taxon>Cyprinodontiformes</taxon>
        <taxon>Goodeidae</taxon>
        <taxon>Ameca</taxon>
    </lineage>
</organism>
<gene>
    <name evidence="2" type="ORF">AMECASPLE_038805</name>
</gene>
<evidence type="ECO:0000313" key="2">
    <source>
        <dbReference type="EMBL" id="MEQ2317049.1"/>
    </source>
</evidence>
<sequence>MKVGVQPRSFLFANLCLRGSRGTERFLVYLLPWSPTDKRKRRRHCRWLNCLLDFLANLCLCLISLWIYCTMQRLKEEEKFPFGTLSLIFMLTSLVKHRHFNQNQFKIKAELVIKLTRYCLRTEQAFKQNFFNIRARAEQLSEMLYQHVFSM</sequence>
<keyword evidence="1" id="KW-0812">Transmembrane</keyword>
<proteinExistence type="predicted"/>
<dbReference type="Proteomes" id="UP001469553">
    <property type="component" value="Unassembled WGS sequence"/>
</dbReference>
<evidence type="ECO:0000256" key="1">
    <source>
        <dbReference type="SAM" id="Phobius"/>
    </source>
</evidence>
<evidence type="ECO:0000313" key="3">
    <source>
        <dbReference type="Proteomes" id="UP001469553"/>
    </source>
</evidence>
<comment type="caution">
    <text evidence="2">The sequence shown here is derived from an EMBL/GenBank/DDBJ whole genome shotgun (WGS) entry which is preliminary data.</text>
</comment>
<dbReference type="EMBL" id="JAHRIP010092074">
    <property type="protein sequence ID" value="MEQ2317049.1"/>
    <property type="molecule type" value="Genomic_DNA"/>
</dbReference>
<keyword evidence="3" id="KW-1185">Reference proteome</keyword>
<keyword evidence="1" id="KW-1133">Transmembrane helix</keyword>
<protein>
    <submittedName>
        <fullName evidence="2">Uncharacterized protein</fullName>
    </submittedName>
</protein>
<keyword evidence="1" id="KW-0472">Membrane</keyword>
<name>A0ABV1AER4_9TELE</name>
<accession>A0ABV1AER4</accession>
<feature type="transmembrane region" description="Helical" evidence="1">
    <location>
        <begin position="47"/>
        <end position="68"/>
    </location>
</feature>
<reference evidence="2 3" key="1">
    <citation type="submission" date="2021-06" db="EMBL/GenBank/DDBJ databases">
        <authorList>
            <person name="Palmer J.M."/>
        </authorList>
    </citation>
    <scope>NUCLEOTIDE SEQUENCE [LARGE SCALE GENOMIC DNA]</scope>
    <source>
        <strain evidence="2 3">AS_MEX2019</strain>
        <tissue evidence="2">Muscle</tissue>
    </source>
</reference>
<feature type="transmembrane region" description="Helical" evidence="1">
    <location>
        <begin position="80"/>
        <end position="97"/>
    </location>
</feature>